<feature type="region of interest" description="Disordered" evidence="2">
    <location>
        <begin position="498"/>
        <end position="523"/>
    </location>
</feature>
<evidence type="ECO:0000259" key="3">
    <source>
        <dbReference type="Pfam" id="PF09699"/>
    </source>
</evidence>
<evidence type="ECO:0000256" key="1">
    <source>
        <dbReference type="ARBA" id="ARBA00022729"/>
    </source>
</evidence>
<dbReference type="EMBL" id="OMOD01000148">
    <property type="protein sequence ID" value="SPF44390.1"/>
    <property type="molecule type" value="Genomic_DNA"/>
</dbReference>
<dbReference type="PANTHER" id="PTHR35038:SF8">
    <property type="entry name" value="C-TYPE POLYHEME CYTOCHROME OMCC"/>
    <property type="match status" value="1"/>
</dbReference>
<dbReference type="SUPFAM" id="SSF48695">
    <property type="entry name" value="Multiheme cytochromes"/>
    <property type="match status" value="2"/>
</dbReference>
<accession>A0A2U3KXR4</accession>
<evidence type="ECO:0000256" key="2">
    <source>
        <dbReference type="SAM" id="MobiDB-lite"/>
    </source>
</evidence>
<keyword evidence="1" id="KW-0732">Signal</keyword>
<feature type="domain" description="Doubled CXXCH motif" evidence="3">
    <location>
        <begin position="126"/>
        <end position="167"/>
    </location>
</feature>
<reference evidence="5" key="1">
    <citation type="submission" date="2018-02" db="EMBL/GenBank/DDBJ databases">
        <authorList>
            <person name="Hausmann B."/>
        </authorList>
    </citation>
    <scope>NUCLEOTIDE SEQUENCE [LARGE SCALE GENOMIC DNA]</scope>
    <source>
        <strain evidence="5">Peat soil MAG SbA1</strain>
    </source>
</reference>
<gene>
    <name evidence="4" type="ORF">SBA1_530042</name>
</gene>
<feature type="domain" description="Doubled CXXCH motif" evidence="3">
    <location>
        <begin position="310"/>
        <end position="347"/>
    </location>
</feature>
<dbReference type="InterPro" id="IPR036280">
    <property type="entry name" value="Multihaem_cyt_sf"/>
</dbReference>
<dbReference type="InterPro" id="IPR010177">
    <property type="entry name" value="Paired_CXXCH_1"/>
</dbReference>
<evidence type="ECO:0000313" key="4">
    <source>
        <dbReference type="EMBL" id="SPF44390.1"/>
    </source>
</evidence>
<organism evidence="4 5">
    <name type="scientific">Candidatus Sulfotelmatobacter kueseliae</name>
    <dbReference type="NCBI Taxonomy" id="2042962"/>
    <lineage>
        <taxon>Bacteria</taxon>
        <taxon>Pseudomonadati</taxon>
        <taxon>Acidobacteriota</taxon>
        <taxon>Terriglobia</taxon>
        <taxon>Terriglobales</taxon>
        <taxon>Candidatus Korobacteraceae</taxon>
        <taxon>Candidatus Sulfotelmatobacter</taxon>
    </lineage>
</organism>
<dbReference type="PANTHER" id="PTHR35038">
    <property type="entry name" value="DISSIMILATORY SULFITE REDUCTASE SIRA"/>
    <property type="match status" value="1"/>
</dbReference>
<feature type="domain" description="Doubled CXXCH motif" evidence="3">
    <location>
        <begin position="234"/>
        <end position="256"/>
    </location>
</feature>
<proteinExistence type="predicted"/>
<dbReference type="Gene3D" id="3.90.10.10">
    <property type="entry name" value="Cytochrome C3"/>
    <property type="match status" value="4"/>
</dbReference>
<dbReference type="NCBIfam" id="TIGR01905">
    <property type="entry name" value="paired_CXXCH_1"/>
    <property type="match status" value="5"/>
</dbReference>
<feature type="domain" description="Doubled CXXCH motif" evidence="3">
    <location>
        <begin position="260"/>
        <end position="299"/>
    </location>
</feature>
<dbReference type="Pfam" id="PF09699">
    <property type="entry name" value="Paired_CXXCH_1"/>
    <property type="match status" value="8"/>
</dbReference>
<feature type="domain" description="Doubled CXXCH motif" evidence="3">
    <location>
        <begin position="179"/>
        <end position="223"/>
    </location>
</feature>
<protein>
    <submittedName>
        <fullName evidence="4">Multiheme cytochrome</fullName>
    </submittedName>
</protein>
<dbReference type="GO" id="GO:0016491">
    <property type="term" value="F:oxidoreductase activity"/>
    <property type="evidence" value="ECO:0007669"/>
    <property type="project" value="TreeGrafter"/>
</dbReference>
<name>A0A2U3KXR4_9BACT</name>
<feature type="domain" description="Doubled CXXCH motif" evidence="3">
    <location>
        <begin position="457"/>
        <end position="492"/>
    </location>
</feature>
<sequence>MQGLPMVLRVPNRTLPVIKATFRQTHVPRLPLMAAFVVALAVLPAAAKTHPVPLDKNVDSAKCLECHEDKSKGKAVHSAIATGCLSCHEVRVNRDVTRVKLTTTTTQALCLSCHDDKKVQAGQTMHPPAVRDCVKCHDPHQSANPNQLRLATTGETGKENLCLNCHNIGLNTPKDGSRHAALDMGCDTCHVTHKNGERGKIEFAAHLKKDVPALCLGCHDAKDAALQKAHQGQPFGAANCIQCHNPHESAKPKLMQTFLHNPFENKMCDSCHQAAKDGKVVLTNADSRALCLTCHDDKGKQIETAKVQHPGAAGECVACHNPHAGKSPGFLQPDPVTACLACHSDQADQMKKAQLHQPAAVQGCATCHEPHGGENEHLLRAASPNKLCLECHGPDSKVQKLESEHLVSIFDGKVKLPELYFNKVTVLPIKYGRGHPVENHPISDVMDPSDVTKILQAMNCLSCHQPHSSAQPSLLVKDQPNNMAFCMSCHTNLVGGLDKGAAPKGQPQNAPPKGGDQPKAIQK</sequence>
<feature type="domain" description="Doubled CXXCH motif" evidence="3">
    <location>
        <begin position="77"/>
        <end position="118"/>
    </location>
</feature>
<dbReference type="Proteomes" id="UP000238701">
    <property type="component" value="Unassembled WGS sequence"/>
</dbReference>
<feature type="domain" description="Doubled CXXCH motif" evidence="3">
    <location>
        <begin position="356"/>
        <end position="395"/>
    </location>
</feature>
<dbReference type="AlphaFoldDB" id="A0A2U3KXR4"/>
<dbReference type="InterPro" id="IPR051829">
    <property type="entry name" value="Multiheme_Cytochr_ET"/>
</dbReference>
<evidence type="ECO:0000313" key="5">
    <source>
        <dbReference type="Proteomes" id="UP000238701"/>
    </source>
</evidence>